<accession>A0A4Q9BEB1</accession>
<comment type="caution">
    <text evidence="2">The sequence shown here is derived from an EMBL/GenBank/DDBJ whole genome shotgun (WGS) entry which is preliminary data.</text>
</comment>
<dbReference type="OrthoDB" id="9815829at2"/>
<sequence>MPKNVKISVLMAVYNTDFQLTKRAIDSVLNQDFQDFELIIIDDGSTENDRKALLEYVEAHEEKVVYIRHRNRGQAESINRGVLNSVGEFITILDSDDEYKPFHLSTCLKEIENVDLICSTAETVVDTVEDYYVPDKNDLSKPIHLDDAVLFGTLFGHQKVFKSIDFKGGFAADSAFYERAEIEFKTKKVFQRSYIYYRNNPNSTCALLKQELLLNAN</sequence>
<reference evidence="2 3" key="1">
    <citation type="submission" date="2019-02" db="EMBL/GenBank/DDBJ databases">
        <title>Genome of a new Bacteroidetes strain.</title>
        <authorList>
            <person name="Pitt A."/>
        </authorList>
    </citation>
    <scope>NUCLEOTIDE SEQUENCE [LARGE SCALE GENOMIC DNA]</scope>
    <source>
        <strain evidence="2 3">103A-SOEBACH</strain>
    </source>
</reference>
<feature type="domain" description="Glycosyltransferase 2-like" evidence="1">
    <location>
        <begin position="8"/>
        <end position="133"/>
    </location>
</feature>
<evidence type="ECO:0000259" key="1">
    <source>
        <dbReference type="Pfam" id="PF00535"/>
    </source>
</evidence>
<evidence type="ECO:0000313" key="2">
    <source>
        <dbReference type="EMBL" id="TBH74539.1"/>
    </source>
</evidence>
<dbReference type="Pfam" id="PF00535">
    <property type="entry name" value="Glycos_transf_2"/>
    <property type="match status" value="1"/>
</dbReference>
<dbReference type="PANTHER" id="PTHR22916">
    <property type="entry name" value="GLYCOSYLTRANSFERASE"/>
    <property type="match status" value="1"/>
</dbReference>
<protein>
    <submittedName>
        <fullName evidence="2">Glycosyltransferase family 2 protein</fullName>
    </submittedName>
</protein>
<dbReference type="EMBL" id="SEWY01000002">
    <property type="protein sequence ID" value="TBH74539.1"/>
    <property type="molecule type" value="Genomic_DNA"/>
</dbReference>
<dbReference type="CDD" id="cd00761">
    <property type="entry name" value="Glyco_tranf_GTA_type"/>
    <property type="match status" value="1"/>
</dbReference>
<dbReference type="InterPro" id="IPR029044">
    <property type="entry name" value="Nucleotide-diphossugar_trans"/>
</dbReference>
<dbReference type="SUPFAM" id="SSF53448">
    <property type="entry name" value="Nucleotide-diphospho-sugar transferases"/>
    <property type="match status" value="1"/>
</dbReference>
<dbReference type="InterPro" id="IPR001173">
    <property type="entry name" value="Glyco_trans_2-like"/>
</dbReference>
<dbReference type="AlphaFoldDB" id="A0A4Q9BEB1"/>
<name>A0A4Q9BEB1_9BACT</name>
<dbReference type="PANTHER" id="PTHR22916:SF3">
    <property type="entry name" value="UDP-GLCNAC:BETAGAL BETA-1,3-N-ACETYLGLUCOSAMINYLTRANSFERASE-LIKE PROTEIN 1"/>
    <property type="match status" value="1"/>
</dbReference>
<dbReference type="Proteomes" id="UP000293583">
    <property type="component" value="Unassembled WGS sequence"/>
</dbReference>
<dbReference type="RefSeq" id="WP_130895160.1">
    <property type="nucleotide sequence ID" value="NZ_JAANOL010000002.1"/>
</dbReference>
<dbReference type="Gene3D" id="3.90.550.10">
    <property type="entry name" value="Spore Coat Polysaccharide Biosynthesis Protein SpsA, Chain A"/>
    <property type="match status" value="1"/>
</dbReference>
<proteinExistence type="predicted"/>
<evidence type="ECO:0000313" key="3">
    <source>
        <dbReference type="Proteomes" id="UP000293583"/>
    </source>
</evidence>
<dbReference type="GO" id="GO:0016758">
    <property type="term" value="F:hexosyltransferase activity"/>
    <property type="evidence" value="ECO:0007669"/>
    <property type="project" value="UniProtKB-ARBA"/>
</dbReference>
<gene>
    <name evidence="2" type="ORF">EWU20_05185</name>
</gene>
<keyword evidence="3" id="KW-1185">Reference proteome</keyword>
<keyword evidence="2" id="KW-0808">Transferase</keyword>
<organism evidence="2 3">
    <name type="scientific">Aquirufa antheringensis</name>
    <dbReference type="NCBI Taxonomy" id="2516559"/>
    <lineage>
        <taxon>Bacteria</taxon>
        <taxon>Pseudomonadati</taxon>
        <taxon>Bacteroidota</taxon>
        <taxon>Cytophagia</taxon>
        <taxon>Cytophagales</taxon>
        <taxon>Flectobacillaceae</taxon>
        <taxon>Aquirufa</taxon>
    </lineage>
</organism>